<dbReference type="EMBL" id="LR743599">
    <property type="protein sequence ID" value="CAA2629870.1"/>
    <property type="molecule type" value="Genomic_DNA"/>
</dbReference>
<organism evidence="3">
    <name type="scientific">Spirodela intermedia</name>
    <name type="common">Intermediate duckweed</name>
    <dbReference type="NCBI Taxonomy" id="51605"/>
    <lineage>
        <taxon>Eukaryota</taxon>
        <taxon>Viridiplantae</taxon>
        <taxon>Streptophyta</taxon>
        <taxon>Embryophyta</taxon>
        <taxon>Tracheophyta</taxon>
        <taxon>Spermatophyta</taxon>
        <taxon>Magnoliopsida</taxon>
        <taxon>Liliopsida</taxon>
        <taxon>Araceae</taxon>
        <taxon>Lemnoideae</taxon>
        <taxon>Spirodela</taxon>
    </lineage>
</organism>
<dbReference type="SMART" id="SM00612">
    <property type="entry name" value="Kelch"/>
    <property type="match status" value="1"/>
</dbReference>
<keyword evidence="1" id="KW-0880">Kelch repeat</keyword>
<accession>A0A7I8JHT2</accession>
<dbReference type="SUPFAM" id="SSF117281">
    <property type="entry name" value="Kelch motif"/>
    <property type="match status" value="1"/>
</dbReference>
<gene>
    <name evidence="3" type="ORF">SI7747_12015508</name>
</gene>
<dbReference type="EMBL" id="CACRZD030000012">
    <property type="protein sequence ID" value="CAA6669113.1"/>
    <property type="molecule type" value="Genomic_DNA"/>
</dbReference>
<evidence type="ECO:0000313" key="3">
    <source>
        <dbReference type="EMBL" id="CAA2629870.1"/>
    </source>
</evidence>
<dbReference type="InterPro" id="IPR006652">
    <property type="entry name" value="Kelch_1"/>
</dbReference>
<proteinExistence type="predicted"/>
<dbReference type="Proteomes" id="UP001189122">
    <property type="component" value="Unassembled WGS sequence"/>
</dbReference>
<evidence type="ECO:0000256" key="2">
    <source>
        <dbReference type="ARBA" id="ARBA00022737"/>
    </source>
</evidence>
<dbReference type="PANTHER" id="PTHR46344">
    <property type="entry name" value="OS02G0202900 PROTEIN"/>
    <property type="match status" value="1"/>
</dbReference>
<evidence type="ECO:0000256" key="1">
    <source>
        <dbReference type="ARBA" id="ARBA00022441"/>
    </source>
</evidence>
<sequence length="238" mass="26556">MFLIQIQPDDVDMHQMFVLGGCSWHEDATDDVYFYDASTNAWGKATSMPTARCYFLSAVLGNKLYVANGAGMSSTPWQTWEMYDSHSDFWTKSQDRLPTDIQKLIPMNGKVHTIHELSLNVFHRGMLGHHSVMMGMVPTVLVGRDLYMLDQSSGAKLMLWQQGTQEWTTVGRLSPWLVKPPCQLTAYGRTIVIVGKGLSTTAIDVDRAARVQGMTVSSYSLPELDPNLSVISCKTITL</sequence>
<dbReference type="PANTHER" id="PTHR46344:SF26">
    <property type="entry name" value="F-BOX DOMAIN-CONTAINING PROTEIN"/>
    <property type="match status" value="1"/>
</dbReference>
<dbReference type="InterPro" id="IPR015915">
    <property type="entry name" value="Kelch-typ_b-propeller"/>
</dbReference>
<evidence type="ECO:0000313" key="4">
    <source>
        <dbReference type="Proteomes" id="UP001189122"/>
    </source>
</evidence>
<dbReference type="AlphaFoldDB" id="A0A7I8JHT2"/>
<dbReference type="Gene3D" id="2.120.10.80">
    <property type="entry name" value="Kelch-type beta propeller"/>
    <property type="match status" value="1"/>
</dbReference>
<name>A0A7I8JHT2_SPIIN</name>
<keyword evidence="2" id="KW-0677">Repeat</keyword>
<keyword evidence="4" id="KW-1185">Reference proteome</keyword>
<protein>
    <submittedName>
        <fullName evidence="3">Uncharacterized protein</fullName>
    </submittedName>
</protein>
<reference evidence="3 4" key="1">
    <citation type="submission" date="2019-12" db="EMBL/GenBank/DDBJ databases">
        <authorList>
            <person name="Scholz U."/>
            <person name="Mascher M."/>
            <person name="Fiebig A."/>
        </authorList>
    </citation>
    <scope>NUCLEOTIDE SEQUENCE</scope>
</reference>